<dbReference type="AlphaFoldDB" id="U5NZQ0"/>
<protein>
    <submittedName>
        <fullName evidence="1">Uncharacterized protein</fullName>
    </submittedName>
</protein>
<reference evidence="1" key="1">
    <citation type="journal article" date="2013" name="Genome Announc.">
        <title>First complete sequence of a giant linear plasmid from a micrococcus strain isolated from an extremely high-altitude lake.</title>
        <authorList>
            <person name="Dib J.R."/>
            <person name="Schuldes J."/>
            <person name="Thurmer A."/>
            <person name="Farias M.E."/>
            <person name="Daniel R."/>
            <person name="Meinhardt F."/>
        </authorList>
    </citation>
    <scope>NUCLEOTIDE SEQUENCE</scope>
    <source>
        <strain evidence="1">V7</strain>
        <plasmid evidence="1">pLMV7</plasmid>
    </source>
</reference>
<geneLocation type="plasmid" evidence="1">
    <name>pLMV7</name>
</geneLocation>
<evidence type="ECO:0000313" key="1">
    <source>
        <dbReference type="EMBL" id="AGY35514.1"/>
    </source>
</evidence>
<sequence>MDEQILDSTTATEGMKVTAYLGSLTGGAHRIVSGTVTAADPEQKTYTAKLRTMRGPLVTAFTDEISHAEQHSYCLPDA</sequence>
<gene>
    <name evidence="1" type="ORF">LMV7_p00930</name>
</gene>
<accession>U5NZQ0</accession>
<name>U5NZQ0_9MICC</name>
<keyword evidence="1" id="KW-0614">Plasmid</keyword>
<proteinExistence type="predicted"/>
<dbReference type="EMBL" id="KF577591">
    <property type="protein sequence ID" value="AGY35514.1"/>
    <property type="molecule type" value="Genomic_DNA"/>
</dbReference>
<dbReference type="RefSeq" id="WP_023190171.1">
    <property type="nucleotide sequence ID" value="NC_022599.1"/>
</dbReference>
<organism evidence="1">
    <name type="scientific">Micrococcus sp. V7</name>
    <dbReference type="NCBI Taxonomy" id="404582"/>
    <lineage>
        <taxon>Bacteria</taxon>
        <taxon>Bacillati</taxon>
        <taxon>Actinomycetota</taxon>
        <taxon>Actinomycetes</taxon>
        <taxon>Micrococcales</taxon>
        <taxon>Micrococcaceae</taxon>
        <taxon>Micrococcus</taxon>
    </lineage>
</organism>